<dbReference type="Gene3D" id="1.20.1510.10">
    <property type="entry name" value="Cation efflux protein transmembrane domain"/>
    <property type="match status" value="1"/>
</dbReference>
<keyword evidence="26" id="KW-1185">Reference proteome</keyword>
<feature type="signal peptide" evidence="22">
    <location>
        <begin position="1"/>
        <end position="21"/>
    </location>
</feature>
<dbReference type="GO" id="GO:0030073">
    <property type="term" value="P:insulin secretion"/>
    <property type="evidence" value="ECO:0007669"/>
    <property type="project" value="Ensembl"/>
</dbReference>
<evidence type="ECO:0000256" key="3">
    <source>
        <dbReference type="ARBA" id="ARBA00008873"/>
    </source>
</evidence>
<dbReference type="GO" id="GO:0030070">
    <property type="term" value="P:insulin processing"/>
    <property type="evidence" value="ECO:0007669"/>
    <property type="project" value="Ensembl"/>
</dbReference>
<name>A0A663DUC5_AQUCH</name>
<keyword evidence="8 21" id="KW-0812">Transmembrane</keyword>
<evidence type="ECO:0000256" key="14">
    <source>
        <dbReference type="ARBA" id="ARBA00023136"/>
    </source>
</evidence>
<keyword evidence="14 21" id="KW-0472">Membrane</keyword>
<dbReference type="InterPro" id="IPR027469">
    <property type="entry name" value="Cation_efflux_TMD_sf"/>
</dbReference>
<dbReference type="Ensembl" id="ENSACCT00020003671.1">
    <property type="protein sequence ID" value="ENSACCP00020003538.1"/>
    <property type="gene ID" value="ENSACCG00020002375.1"/>
</dbReference>
<evidence type="ECO:0000256" key="16">
    <source>
        <dbReference type="ARBA" id="ARBA00033403"/>
    </source>
</evidence>
<organism evidence="25 26">
    <name type="scientific">Aquila chrysaetos chrysaetos</name>
    <dbReference type="NCBI Taxonomy" id="223781"/>
    <lineage>
        <taxon>Eukaryota</taxon>
        <taxon>Metazoa</taxon>
        <taxon>Chordata</taxon>
        <taxon>Craniata</taxon>
        <taxon>Vertebrata</taxon>
        <taxon>Euteleostomi</taxon>
        <taxon>Archelosauria</taxon>
        <taxon>Archosauria</taxon>
        <taxon>Dinosauria</taxon>
        <taxon>Saurischia</taxon>
        <taxon>Theropoda</taxon>
        <taxon>Coelurosauria</taxon>
        <taxon>Aves</taxon>
        <taxon>Neognathae</taxon>
        <taxon>Neoaves</taxon>
        <taxon>Telluraves</taxon>
        <taxon>Accipitrimorphae</taxon>
        <taxon>Accipitriformes</taxon>
        <taxon>Accipitridae</taxon>
        <taxon>Accipitrinae</taxon>
        <taxon>Aquila</taxon>
    </lineage>
</organism>
<evidence type="ECO:0000256" key="4">
    <source>
        <dbReference type="ARBA" id="ARBA00011738"/>
    </source>
</evidence>
<comment type="function">
    <text evidence="17">Proton-coupled zinc ion antiporter mediating the entry of zinc into the lumen of pancreatic beta cell secretory granules, thereby regulating insulin secretion.</text>
</comment>
<keyword evidence="22" id="KW-0732">Signal</keyword>
<proteinExistence type="inferred from homology"/>
<feature type="chain" id="PRO_5025447057" description="Proton-coupled zinc antiporter SLC30A8" evidence="22">
    <location>
        <begin position="22"/>
        <end position="388"/>
    </location>
</feature>
<dbReference type="NCBIfam" id="TIGR01297">
    <property type="entry name" value="CDF"/>
    <property type="match status" value="1"/>
</dbReference>
<evidence type="ECO:0000256" key="18">
    <source>
        <dbReference type="ARBA" id="ARBA00040844"/>
    </source>
</evidence>
<evidence type="ECO:0000313" key="26">
    <source>
        <dbReference type="Proteomes" id="UP000472275"/>
    </source>
</evidence>
<keyword evidence="10" id="KW-0862">Zinc</keyword>
<dbReference type="Pfam" id="PF01545">
    <property type="entry name" value="Cation_efflux"/>
    <property type="match status" value="1"/>
</dbReference>
<protein>
    <recommendedName>
        <fullName evidence="18">Proton-coupled zinc antiporter SLC30A8</fullName>
    </recommendedName>
    <alternativeName>
        <fullName evidence="16">Solute carrier family 30 member 8</fullName>
    </alternativeName>
    <alternativeName>
        <fullName evidence="19">Zinc transporter 8</fullName>
    </alternativeName>
</protein>
<evidence type="ECO:0000256" key="5">
    <source>
        <dbReference type="ARBA" id="ARBA00022448"/>
    </source>
</evidence>
<evidence type="ECO:0000256" key="13">
    <source>
        <dbReference type="ARBA" id="ARBA00023065"/>
    </source>
</evidence>
<dbReference type="GO" id="GO:0062111">
    <property type="term" value="P:zinc ion import into organelle"/>
    <property type="evidence" value="ECO:0007669"/>
    <property type="project" value="Ensembl"/>
</dbReference>
<evidence type="ECO:0000259" key="23">
    <source>
        <dbReference type="Pfam" id="PF01545"/>
    </source>
</evidence>
<evidence type="ECO:0000256" key="6">
    <source>
        <dbReference type="ARBA" id="ARBA00022449"/>
    </source>
</evidence>
<dbReference type="Pfam" id="PF16916">
    <property type="entry name" value="ZT_dimer"/>
    <property type="match status" value="1"/>
</dbReference>
<keyword evidence="12 21" id="KW-1133">Transmembrane helix</keyword>
<evidence type="ECO:0000256" key="2">
    <source>
        <dbReference type="ARBA" id="ARBA00004651"/>
    </source>
</evidence>
<accession>A0A663DUC5</accession>
<dbReference type="InterPro" id="IPR050681">
    <property type="entry name" value="CDF/SLC30A"/>
</dbReference>
<evidence type="ECO:0000256" key="15">
    <source>
        <dbReference type="ARBA" id="ARBA00023329"/>
    </source>
</evidence>
<dbReference type="GO" id="GO:0042803">
    <property type="term" value="F:protein homodimerization activity"/>
    <property type="evidence" value="ECO:0007669"/>
    <property type="project" value="Ensembl"/>
</dbReference>
<evidence type="ECO:0000256" key="10">
    <source>
        <dbReference type="ARBA" id="ARBA00022833"/>
    </source>
</evidence>
<feature type="domain" description="Cation efflux protein transmembrane" evidence="23">
    <location>
        <begin position="119"/>
        <end position="309"/>
    </location>
</feature>
<evidence type="ECO:0000313" key="25">
    <source>
        <dbReference type="Ensembl" id="ENSACCP00020003538.1"/>
    </source>
</evidence>
<dbReference type="PANTHER" id="PTHR11562:SF37">
    <property type="entry name" value="PROTON-COUPLED ZINC ANTIPORTER SLC30A8"/>
    <property type="match status" value="1"/>
</dbReference>
<dbReference type="GO" id="GO:0010043">
    <property type="term" value="P:response to zinc ion"/>
    <property type="evidence" value="ECO:0007669"/>
    <property type="project" value="TreeGrafter"/>
</dbReference>
<evidence type="ECO:0000256" key="21">
    <source>
        <dbReference type="SAM" id="Phobius"/>
    </source>
</evidence>
<dbReference type="FunFam" id="1.20.1510.10:FF:000002">
    <property type="entry name" value="zinc transporter 3 isoform X1"/>
    <property type="match status" value="1"/>
</dbReference>
<feature type="transmembrane region" description="Helical" evidence="21">
    <location>
        <begin position="196"/>
        <end position="217"/>
    </location>
</feature>
<dbReference type="GO" id="GO:0046872">
    <property type="term" value="F:metal ion binding"/>
    <property type="evidence" value="ECO:0007669"/>
    <property type="project" value="UniProtKB-KW"/>
</dbReference>
<dbReference type="GO" id="GO:0005886">
    <property type="term" value="C:plasma membrane"/>
    <property type="evidence" value="ECO:0007669"/>
    <property type="project" value="UniProtKB-SubCell"/>
</dbReference>
<feature type="domain" description="Cation efflux protein cytoplasmic" evidence="24">
    <location>
        <begin position="317"/>
        <end position="355"/>
    </location>
</feature>
<evidence type="ECO:0000259" key="24">
    <source>
        <dbReference type="Pfam" id="PF16916"/>
    </source>
</evidence>
<keyword evidence="11" id="KW-0864">Zinc transport</keyword>
<keyword evidence="15" id="KW-0968">Cytoplasmic vesicle</keyword>
<dbReference type="GO" id="GO:0006882">
    <property type="term" value="P:intracellular zinc ion homeostasis"/>
    <property type="evidence" value="ECO:0007669"/>
    <property type="project" value="Ensembl"/>
</dbReference>
<evidence type="ECO:0000256" key="19">
    <source>
        <dbReference type="ARBA" id="ARBA00042037"/>
    </source>
</evidence>
<feature type="transmembrane region" description="Helical" evidence="21">
    <location>
        <begin position="116"/>
        <end position="142"/>
    </location>
</feature>
<comment type="subunit">
    <text evidence="4">Homodimer.</text>
</comment>
<dbReference type="GO" id="GO:0030667">
    <property type="term" value="C:secretory granule membrane"/>
    <property type="evidence" value="ECO:0007669"/>
    <property type="project" value="Ensembl"/>
</dbReference>
<evidence type="ECO:0000256" key="11">
    <source>
        <dbReference type="ARBA" id="ARBA00022906"/>
    </source>
</evidence>
<evidence type="ECO:0000256" key="9">
    <source>
        <dbReference type="ARBA" id="ARBA00022723"/>
    </source>
</evidence>
<keyword evidence="13" id="KW-0406">Ion transport</keyword>
<feature type="transmembrane region" description="Helical" evidence="21">
    <location>
        <begin position="162"/>
        <end position="184"/>
    </location>
</feature>
<dbReference type="GO" id="GO:0030658">
    <property type="term" value="C:transport vesicle membrane"/>
    <property type="evidence" value="ECO:0007669"/>
    <property type="project" value="UniProtKB-SubCell"/>
</dbReference>
<evidence type="ECO:0000256" key="1">
    <source>
        <dbReference type="ARBA" id="ARBA00004638"/>
    </source>
</evidence>
<evidence type="ECO:0000256" key="7">
    <source>
        <dbReference type="ARBA" id="ARBA00022475"/>
    </source>
</evidence>
<dbReference type="GO" id="GO:0009749">
    <property type="term" value="P:response to glucose"/>
    <property type="evidence" value="ECO:0007669"/>
    <property type="project" value="Ensembl"/>
</dbReference>
<keyword evidence="7" id="KW-1003">Cell membrane</keyword>
<evidence type="ECO:0000256" key="8">
    <source>
        <dbReference type="ARBA" id="ARBA00022692"/>
    </source>
</evidence>
<gene>
    <name evidence="25" type="primary">SLC30A8</name>
</gene>
<comment type="subcellular location">
    <subcellularLocation>
        <location evidence="2">Cell membrane</location>
        <topology evidence="2">Multi-pass membrane protein</topology>
    </subcellularLocation>
    <subcellularLocation>
        <location evidence="1">Cytoplasmic vesicle</location>
        <location evidence="1">Secretory vesicle membrane</location>
        <topology evidence="1">Multi-pass membrane protein</topology>
    </subcellularLocation>
</comment>
<dbReference type="AlphaFoldDB" id="A0A663DUC5"/>
<keyword evidence="5" id="KW-0813">Transport</keyword>
<evidence type="ECO:0000256" key="12">
    <source>
        <dbReference type="ARBA" id="ARBA00022989"/>
    </source>
</evidence>
<evidence type="ECO:0000256" key="17">
    <source>
        <dbReference type="ARBA" id="ARBA00037214"/>
    </source>
</evidence>
<dbReference type="InterPro" id="IPR058533">
    <property type="entry name" value="Cation_efflux_TM"/>
</dbReference>
<dbReference type="PANTHER" id="PTHR11562">
    <property type="entry name" value="CATION EFFLUX PROTEIN/ ZINC TRANSPORTER"/>
    <property type="match status" value="1"/>
</dbReference>
<evidence type="ECO:0000256" key="20">
    <source>
        <dbReference type="ARBA" id="ARBA00048349"/>
    </source>
</evidence>
<dbReference type="GO" id="GO:0140826">
    <property type="term" value="F:zinc:proton antiporter activity"/>
    <property type="evidence" value="ECO:0007669"/>
    <property type="project" value="Ensembl"/>
</dbReference>
<sequence>MQKLDVLALLFHISIFLHIHSNEKIPQQVGRTASCLWSLSSTATSSWGSLKQSFSFFGFAFSPETWLEEFGKLMIFGLLGKRNVVSDSLKWLGFGLFFRIHMKPKPPKVNDIQTHFFHLAVITDAAHILVDLTSFLISLFSLWLGSKPPTKQLTFGWHRAEILGALMSMVIIWMVTGVLTYLASMRLLHPDYDIDATVMLITSACAVLANILLSLILHQTGHEHSHGAQAREHVSAPPEKAALSNASLRAAFVHAIGDLFQSISVLISALIIFFKPEYKIADPICTFVFSIFVLATTITILRDILIVLMEGISKGFAYDAVKARILAVEKVESVHNLHLWSLTMNQTILSAHVATGHSHILLPEILPKQQGPLFSPKLENCRGCGARK</sequence>
<dbReference type="GeneTree" id="ENSGT00940000160706"/>
<dbReference type="Proteomes" id="UP000472275">
    <property type="component" value="Chromosome 4"/>
</dbReference>
<dbReference type="InterPro" id="IPR002524">
    <property type="entry name" value="Cation_efflux"/>
</dbReference>
<reference evidence="25" key="2">
    <citation type="submission" date="2025-09" db="UniProtKB">
        <authorList>
            <consortium name="Ensembl"/>
        </authorList>
    </citation>
    <scope>IDENTIFICATION</scope>
</reference>
<feature type="transmembrane region" description="Helical" evidence="21">
    <location>
        <begin position="250"/>
        <end position="274"/>
    </location>
</feature>
<dbReference type="SUPFAM" id="SSF161111">
    <property type="entry name" value="Cation efflux protein transmembrane domain-like"/>
    <property type="match status" value="1"/>
</dbReference>
<comment type="catalytic activity">
    <reaction evidence="20">
        <text>Zn(2+)(in) + 2 H(+)(out) = Zn(2+)(out) + 2 H(+)(in)</text>
        <dbReference type="Rhea" id="RHEA:72627"/>
        <dbReference type="ChEBI" id="CHEBI:15378"/>
        <dbReference type="ChEBI" id="CHEBI:29105"/>
    </reaction>
</comment>
<comment type="similarity">
    <text evidence="3">Belongs to the cation diffusion facilitator (CDF) transporter (TC 2.A.4) family. SLC30A subfamily.</text>
</comment>
<keyword evidence="9" id="KW-0479">Metal-binding</keyword>
<keyword evidence="6" id="KW-0050">Antiport</keyword>
<feature type="transmembrane region" description="Helical" evidence="21">
    <location>
        <begin position="280"/>
        <end position="301"/>
    </location>
</feature>
<reference evidence="25" key="1">
    <citation type="submission" date="2025-08" db="UniProtKB">
        <authorList>
            <consortium name="Ensembl"/>
        </authorList>
    </citation>
    <scope>IDENTIFICATION</scope>
</reference>
<dbReference type="InterPro" id="IPR027470">
    <property type="entry name" value="Cation_efflux_CTD"/>
</dbReference>
<evidence type="ECO:0000256" key="22">
    <source>
        <dbReference type="SAM" id="SignalP"/>
    </source>
</evidence>
<dbReference type="InParanoid" id="A0A663DUC5"/>